<dbReference type="Gene3D" id="2.40.50.450">
    <property type="match status" value="1"/>
</dbReference>
<evidence type="ECO:0000256" key="2">
    <source>
        <dbReference type="ARBA" id="ARBA00022475"/>
    </source>
</evidence>
<dbReference type="PROSITE" id="PS00211">
    <property type="entry name" value="ABC_TRANSPORTER_1"/>
    <property type="match status" value="1"/>
</dbReference>
<sequence length="363" mass="38112">MSETPASPVVAVRITGVRKAYGRTPVLHGVDLTVEKGTITALLGPSGSGKTTLLRVIAGFERADVGTVELGHVVADNGKRTLAPEKRRIGYVPQDGALFPHLSVRANIGFALSRAARRDGRVDQLLELTGLTSLAERHPHQLSGGQQQRVALARALAHNPSVVLLDEPFSALDTALRASVRSDILAILRTTGTTAILVTHDQDEALSTADRIAVLRDGLIAQHGTAQELYDTPNDPTLAAFVGDANLLTATLTGDGTADAGPLGRLTLRESAGVAGSGTVLIRPEQLALAGERGPGDGVLEARVEACEYFGHDTMLTVRPQTTGDHLPELLRARLPEGVRLASGTTVRLTVRGPVTAWPAPAS</sequence>
<protein>
    <submittedName>
        <fullName evidence="12">ABC transporter ATP-binding protein</fullName>
    </submittedName>
</protein>
<keyword evidence="6 12" id="KW-0067">ATP-binding</keyword>
<evidence type="ECO:0000256" key="4">
    <source>
        <dbReference type="ARBA" id="ARBA00022519"/>
    </source>
</evidence>
<keyword evidence="2" id="KW-1003">Cell membrane</keyword>
<dbReference type="InterPro" id="IPR013611">
    <property type="entry name" value="Transp-assoc_OB_typ2"/>
</dbReference>
<keyword evidence="4" id="KW-0997">Cell inner membrane</keyword>
<evidence type="ECO:0000256" key="8">
    <source>
        <dbReference type="ARBA" id="ARBA00023004"/>
    </source>
</evidence>
<accession>A0ABT1PPD6</accession>
<dbReference type="PANTHER" id="PTHR42781:SF5">
    <property type="entry name" value="PUTRESCINE TRANSPORT ATP-BINDING PROTEIN POTG"/>
    <property type="match status" value="1"/>
</dbReference>
<dbReference type="InterPro" id="IPR027417">
    <property type="entry name" value="P-loop_NTPase"/>
</dbReference>
<evidence type="ECO:0000256" key="6">
    <source>
        <dbReference type="ARBA" id="ARBA00022840"/>
    </source>
</evidence>
<feature type="domain" description="ABC transporter" evidence="11">
    <location>
        <begin position="12"/>
        <end position="242"/>
    </location>
</feature>
<evidence type="ECO:0000256" key="7">
    <source>
        <dbReference type="ARBA" id="ARBA00022967"/>
    </source>
</evidence>
<dbReference type="InterPro" id="IPR050093">
    <property type="entry name" value="ABC_SmlMolc_Importer"/>
</dbReference>
<dbReference type="EMBL" id="JANFNG010000001">
    <property type="protein sequence ID" value="MCQ4079542.1"/>
    <property type="molecule type" value="Genomic_DNA"/>
</dbReference>
<name>A0ABT1PPD6_9ACTN</name>
<dbReference type="InterPro" id="IPR003439">
    <property type="entry name" value="ABC_transporter-like_ATP-bd"/>
</dbReference>
<dbReference type="InterPro" id="IPR008995">
    <property type="entry name" value="Mo/tungstate-bd_C_term_dom"/>
</dbReference>
<dbReference type="RefSeq" id="WP_255918386.1">
    <property type="nucleotide sequence ID" value="NZ_JANFNG010000001.1"/>
</dbReference>
<dbReference type="SMART" id="SM00382">
    <property type="entry name" value="AAA"/>
    <property type="match status" value="1"/>
</dbReference>
<dbReference type="Gene3D" id="3.40.50.300">
    <property type="entry name" value="P-loop containing nucleotide triphosphate hydrolases"/>
    <property type="match status" value="1"/>
</dbReference>
<evidence type="ECO:0000256" key="9">
    <source>
        <dbReference type="ARBA" id="ARBA00023065"/>
    </source>
</evidence>
<gene>
    <name evidence="12" type="ORF">NGB36_02730</name>
</gene>
<dbReference type="CDD" id="cd03259">
    <property type="entry name" value="ABC_Carb_Solutes_like"/>
    <property type="match status" value="1"/>
</dbReference>
<keyword evidence="13" id="KW-1185">Reference proteome</keyword>
<evidence type="ECO:0000256" key="5">
    <source>
        <dbReference type="ARBA" id="ARBA00022741"/>
    </source>
</evidence>
<dbReference type="GO" id="GO:0005524">
    <property type="term" value="F:ATP binding"/>
    <property type="evidence" value="ECO:0007669"/>
    <property type="project" value="UniProtKB-KW"/>
</dbReference>
<keyword evidence="7" id="KW-1278">Translocase</keyword>
<dbReference type="SUPFAM" id="SSF52540">
    <property type="entry name" value="P-loop containing nucleoside triphosphate hydrolases"/>
    <property type="match status" value="1"/>
</dbReference>
<dbReference type="Pfam" id="PF00005">
    <property type="entry name" value="ABC_tran"/>
    <property type="match status" value="1"/>
</dbReference>
<dbReference type="InterPro" id="IPR017871">
    <property type="entry name" value="ABC_transporter-like_CS"/>
</dbReference>
<proteinExistence type="predicted"/>
<dbReference type="Proteomes" id="UP001057702">
    <property type="component" value="Unassembled WGS sequence"/>
</dbReference>
<dbReference type="Pfam" id="PF08402">
    <property type="entry name" value="TOBE_2"/>
    <property type="match status" value="1"/>
</dbReference>
<comment type="caution">
    <text evidence="12">The sequence shown here is derived from an EMBL/GenBank/DDBJ whole genome shotgun (WGS) entry which is preliminary data.</text>
</comment>
<reference evidence="12" key="1">
    <citation type="submission" date="2022-06" db="EMBL/GenBank/DDBJ databases">
        <title>Draft genome sequence of Streptomyces sp. RB6PN25 isolated from peat swamp forest in Thailand.</title>
        <authorList>
            <person name="Duangmal K."/>
            <person name="Klaysubun C."/>
        </authorList>
    </citation>
    <scope>NUCLEOTIDE SEQUENCE</scope>
    <source>
        <strain evidence="12">RB6PN25</strain>
    </source>
</reference>
<keyword evidence="10" id="KW-0472">Membrane</keyword>
<keyword evidence="5" id="KW-0547">Nucleotide-binding</keyword>
<dbReference type="InterPro" id="IPR015853">
    <property type="entry name" value="ABC_transpr_FbpC"/>
</dbReference>
<evidence type="ECO:0000313" key="13">
    <source>
        <dbReference type="Proteomes" id="UP001057702"/>
    </source>
</evidence>
<keyword evidence="3" id="KW-0410">Iron transport</keyword>
<keyword evidence="1" id="KW-0813">Transport</keyword>
<organism evidence="12 13">
    <name type="scientific">Streptomyces humicola</name>
    <dbReference type="NCBI Taxonomy" id="2953240"/>
    <lineage>
        <taxon>Bacteria</taxon>
        <taxon>Bacillati</taxon>
        <taxon>Actinomycetota</taxon>
        <taxon>Actinomycetes</taxon>
        <taxon>Kitasatosporales</taxon>
        <taxon>Streptomycetaceae</taxon>
        <taxon>Streptomyces</taxon>
    </lineage>
</organism>
<evidence type="ECO:0000256" key="10">
    <source>
        <dbReference type="ARBA" id="ARBA00023136"/>
    </source>
</evidence>
<keyword evidence="8" id="KW-0408">Iron</keyword>
<evidence type="ECO:0000259" key="11">
    <source>
        <dbReference type="PROSITE" id="PS50893"/>
    </source>
</evidence>
<dbReference type="InterPro" id="IPR003593">
    <property type="entry name" value="AAA+_ATPase"/>
</dbReference>
<dbReference type="PANTHER" id="PTHR42781">
    <property type="entry name" value="SPERMIDINE/PUTRESCINE IMPORT ATP-BINDING PROTEIN POTA"/>
    <property type="match status" value="1"/>
</dbReference>
<evidence type="ECO:0000313" key="12">
    <source>
        <dbReference type="EMBL" id="MCQ4079542.1"/>
    </source>
</evidence>
<keyword evidence="9" id="KW-0406">Ion transport</keyword>
<evidence type="ECO:0000256" key="1">
    <source>
        <dbReference type="ARBA" id="ARBA00022448"/>
    </source>
</evidence>
<evidence type="ECO:0000256" key="3">
    <source>
        <dbReference type="ARBA" id="ARBA00022496"/>
    </source>
</evidence>
<dbReference type="SUPFAM" id="SSF50331">
    <property type="entry name" value="MOP-like"/>
    <property type="match status" value="1"/>
</dbReference>
<dbReference type="PROSITE" id="PS50893">
    <property type="entry name" value="ABC_TRANSPORTER_2"/>
    <property type="match status" value="1"/>
</dbReference>